<reference evidence="2" key="1">
    <citation type="submission" date="2018-06" db="EMBL/GenBank/DDBJ databases">
        <authorList>
            <person name="Zhirakovskaya E."/>
        </authorList>
    </citation>
    <scope>NUCLEOTIDE SEQUENCE</scope>
</reference>
<dbReference type="PROSITE" id="PS01031">
    <property type="entry name" value="SHSP"/>
    <property type="match status" value="1"/>
</dbReference>
<name>A0A3B0UDY4_9ZZZZ</name>
<evidence type="ECO:0000313" key="2">
    <source>
        <dbReference type="EMBL" id="VAW17776.1"/>
    </source>
</evidence>
<protein>
    <submittedName>
        <fullName evidence="2">Small heat shock protein</fullName>
    </submittedName>
</protein>
<dbReference type="CDD" id="cd06464">
    <property type="entry name" value="ACD_sHsps-like"/>
    <property type="match status" value="1"/>
</dbReference>
<dbReference type="PANTHER" id="PTHR11527">
    <property type="entry name" value="HEAT-SHOCK PROTEIN 20 FAMILY MEMBER"/>
    <property type="match status" value="1"/>
</dbReference>
<dbReference type="Pfam" id="PF00011">
    <property type="entry name" value="HSP20"/>
    <property type="match status" value="1"/>
</dbReference>
<sequence>MTLARFSNQFPSLFNRFFEDDLFDWSNRNFSSTNTTLPSVNIKENPEGFEVEMAAPGLEKSDFKIELNNDVLTISSEKKVEDETKEGEQFTKREFSYQSFSRSFTLPVTANSEKINAKYENGILTVLIPKKEEAKPKPVKQIAIS</sequence>
<accession>A0A3B0UDY4</accession>
<dbReference type="AlphaFoldDB" id="A0A3B0UDY4"/>
<gene>
    <name evidence="2" type="ORF">MNBD_BACTEROID01-2329</name>
</gene>
<dbReference type="EMBL" id="UOEP01000078">
    <property type="protein sequence ID" value="VAW17776.1"/>
    <property type="molecule type" value="Genomic_DNA"/>
</dbReference>
<evidence type="ECO:0000259" key="1">
    <source>
        <dbReference type="PROSITE" id="PS01031"/>
    </source>
</evidence>
<keyword evidence="2" id="KW-0346">Stress response</keyword>
<dbReference type="InterPro" id="IPR002068">
    <property type="entry name" value="A-crystallin/Hsp20_dom"/>
</dbReference>
<dbReference type="InterPro" id="IPR008978">
    <property type="entry name" value="HSP20-like_chaperone"/>
</dbReference>
<dbReference type="SUPFAM" id="SSF49764">
    <property type="entry name" value="HSP20-like chaperones"/>
    <property type="match status" value="1"/>
</dbReference>
<organism evidence="2">
    <name type="scientific">hydrothermal vent metagenome</name>
    <dbReference type="NCBI Taxonomy" id="652676"/>
    <lineage>
        <taxon>unclassified sequences</taxon>
        <taxon>metagenomes</taxon>
        <taxon>ecological metagenomes</taxon>
    </lineage>
</organism>
<feature type="domain" description="SHSP" evidence="1">
    <location>
        <begin position="31"/>
        <end position="145"/>
    </location>
</feature>
<dbReference type="Gene3D" id="2.60.40.790">
    <property type="match status" value="1"/>
</dbReference>
<proteinExistence type="predicted"/>
<dbReference type="InterPro" id="IPR031107">
    <property type="entry name" value="Small_HSP"/>
</dbReference>